<dbReference type="GO" id="GO:0030697">
    <property type="term" value="F:tRNA (uracil(54)-C5)-methyltransferase activity, S-adenosyl methionine-dependent"/>
    <property type="evidence" value="ECO:0007669"/>
    <property type="project" value="InterPro"/>
</dbReference>
<dbReference type="Gene3D" id="3.40.50.150">
    <property type="entry name" value="Vaccinia Virus protein VP39"/>
    <property type="match status" value="1"/>
</dbReference>
<feature type="binding site" evidence="5">
    <location>
        <position position="722"/>
    </location>
    <ligand>
        <name>S-adenosyl-L-methionine</name>
        <dbReference type="ChEBI" id="CHEBI:59789"/>
    </ligand>
</feature>
<feature type="binding site" evidence="5">
    <location>
        <position position="671"/>
    </location>
    <ligand>
        <name>S-adenosyl-L-methionine</name>
        <dbReference type="ChEBI" id="CHEBI:59789"/>
    </ligand>
</feature>
<comment type="similarity">
    <text evidence="5">Belongs to the class I-like SAM-binding methyltransferase superfamily. RNA M5U methyltransferase family.</text>
</comment>
<dbReference type="GO" id="GO:0019843">
    <property type="term" value="F:rRNA binding"/>
    <property type="evidence" value="ECO:0007669"/>
    <property type="project" value="TreeGrafter"/>
</dbReference>
<dbReference type="PROSITE" id="PS51687">
    <property type="entry name" value="SAM_MT_RNA_M5U"/>
    <property type="match status" value="1"/>
</dbReference>
<dbReference type="CDD" id="cd06467">
    <property type="entry name" value="p23_NUDC_like"/>
    <property type="match status" value="1"/>
</dbReference>
<keyword evidence="3 5" id="KW-0949">S-adenosyl-L-methionine</keyword>
<proteinExistence type="inferred from homology"/>
<evidence type="ECO:0000256" key="7">
    <source>
        <dbReference type="SAM" id="MobiDB-lite"/>
    </source>
</evidence>
<feature type="region of interest" description="Disordered" evidence="7">
    <location>
        <begin position="209"/>
        <end position="241"/>
    </location>
</feature>
<name>A0A812X9N5_9DINO</name>
<gene>
    <name evidence="9" type="primary">trmA</name>
    <name evidence="9" type="ORF">SNEC2469_LOCUS20918</name>
</gene>
<dbReference type="Gene3D" id="2.40.50.1070">
    <property type="match status" value="1"/>
</dbReference>
<accession>A0A812X9N5</accession>
<evidence type="ECO:0000259" key="8">
    <source>
        <dbReference type="PROSITE" id="PS51203"/>
    </source>
</evidence>
<feature type="compositionally biased region" description="Low complexity" evidence="7">
    <location>
        <begin position="31"/>
        <end position="44"/>
    </location>
</feature>
<evidence type="ECO:0000256" key="5">
    <source>
        <dbReference type="PROSITE-ProRule" id="PRU01024"/>
    </source>
</evidence>
<dbReference type="SUPFAM" id="SSF53335">
    <property type="entry name" value="S-adenosyl-L-methionine-dependent methyltransferases"/>
    <property type="match status" value="2"/>
</dbReference>
<keyword evidence="10" id="KW-1185">Reference proteome</keyword>
<dbReference type="InterPro" id="IPR029063">
    <property type="entry name" value="SAM-dependent_MTases_sf"/>
</dbReference>
<dbReference type="Pfam" id="PF05050">
    <property type="entry name" value="Methyltransf_21"/>
    <property type="match status" value="1"/>
</dbReference>
<dbReference type="InterPro" id="IPR008978">
    <property type="entry name" value="HSP20-like_chaperone"/>
</dbReference>
<evidence type="ECO:0000313" key="9">
    <source>
        <dbReference type="EMBL" id="CAE7724852.1"/>
    </source>
</evidence>
<feature type="region of interest" description="Disordered" evidence="7">
    <location>
        <begin position="377"/>
        <end position="441"/>
    </location>
</feature>
<dbReference type="InterPro" id="IPR010280">
    <property type="entry name" value="U5_MeTrfase_fam"/>
</dbReference>
<feature type="domain" description="CS" evidence="8">
    <location>
        <begin position="234"/>
        <end position="319"/>
    </location>
</feature>
<dbReference type="Pfam" id="PF05958">
    <property type="entry name" value="tRNA_U5-meth_tr"/>
    <property type="match status" value="1"/>
</dbReference>
<evidence type="ECO:0000256" key="3">
    <source>
        <dbReference type="ARBA" id="ARBA00022691"/>
    </source>
</evidence>
<evidence type="ECO:0000256" key="1">
    <source>
        <dbReference type="ARBA" id="ARBA00022603"/>
    </source>
</evidence>
<dbReference type="GO" id="GO:0008033">
    <property type="term" value="P:tRNA processing"/>
    <property type="evidence" value="ECO:0007669"/>
    <property type="project" value="UniProtKB-KW"/>
</dbReference>
<evidence type="ECO:0000313" key="10">
    <source>
        <dbReference type="Proteomes" id="UP000601435"/>
    </source>
</evidence>
<feature type="region of interest" description="Disordered" evidence="7">
    <location>
        <begin position="22"/>
        <end position="44"/>
    </location>
</feature>
<dbReference type="Proteomes" id="UP000601435">
    <property type="component" value="Unassembled WGS sequence"/>
</dbReference>
<feature type="binding site" evidence="5">
    <location>
        <position position="650"/>
    </location>
    <ligand>
        <name>S-adenosyl-L-methionine</name>
        <dbReference type="ChEBI" id="CHEBI:59789"/>
    </ligand>
</feature>
<comment type="caution">
    <text evidence="9">The sequence shown here is derived from an EMBL/GenBank/DDBJ whole genome shotgun (WGS) entry which is preliminary data.</text>
</comment>
<dbReference type="InterPro" id="IPR007052">
    <property type="entry name" value="CS_dom"/>
</dbReference>
<dbReference type="InterPro" id="IPR030390">
    <property type="entry name" value="MeTrfase_TrmA_AS"/>
</dbReference>
<feature type="active site" evidence="6">
    <location>
        <position position="747"/>
    </location>
</feature>
<dbReference type="PROSITE" id="PS51203">
    <property type="entry name" value="CS"/>
    <property type="match status" value="1"/>
</dbReference>
<dbReference type="Pfam" id="PF04969">
    <property type="entry name" value="CS"/>
    <property type="match status" value="1"/>
</dbReference>
<dbReference type="GO" id="GO:0000049">
    <property type="term" value="F:tRNA binding"/>
    <property type="evidence" value="ECO:0007669"/>
    <property type="project" value="TreeGrafter"/>
</dbReference>
<dbReference type="OrthoDB" id="417480at2759"/>
<organism evidence="9 10">
    <name type="scientific">Symbiodinium necroappetens</name>
    <dbReference type="NCBI Taxonomy" id="1628268"/>
    <lineage>
        <taxon>Eukaryota</taxon>
        <taxon>Sar</taxon>
        <taxon>Alveolata</taxon>
        <taxon>Dinophyceae</taxon>
        <taxon>Suessiales</taxon>
        <taxon>Symbiodiniaceae</taxon>
        <taxon>Symbiodinium</taxon>
    </lineage>
</organism>
<protein>
    <submittedName>
        <fullName evidence="9">TrmA protein</fullName>
    </submittedName>
</protein>
<dbReference type="SUPFAM" id="SSF49764">
    <property type="entry name" value="HSP20-like chaperones"/>
    <property type="match status" value="1"/>
</dbReference>
<evidence type="ECO:0000256" key="6">
    <source>
        <dbReference type="PROSITE-ProRule" id="PRU10015"/>
    </source>
</evidence>
<feature type="compositionally biased region" description="Basic and acidic residues" evidence="7">
    <location>
        <begin position="377"/>
        <end position="387"/>
    </location>
</feature>
<feature type="binding site" evidence="5">
    <location>
        <position position="620"/>
    </location>
    <ligand>
        <name>S-adenosyl-L-methionine</name>
        <dbReference type="ChEBI" id="CHEBI:59789"/>
    </ligand>
</feature>
<evidence type="ECO:0000256" key="4">
    <source>
        <dbReference type="ARBA" id="ARBA00022694"/>
    </source>
</evidence>
<dbReference type="GO" id="GO:0005829">
    <property type="term" value="C:cytosol"/>
    <property type="evidence" value="ECO:0007669"/>
    <property type="project" value="TreeGrafter"/>
</dbReference>
<sequence>MEDAGQDDEAFETPEERMAWLRARGVRIEEPGQSSGPAPSGQGRSFAFVRIPVEDAQTCEELDGPHCKGDALPTLLGPRFAGCSLSDEELRAYAAAQGQAGVDLAVLRKLVMRGQAESFSLAVPTAANGREAVYAYLDEASELKGLAVNERASAVARSCGFPSSCRLRGDVYIGRLKWSDGGLVENVDFRIGELQPGAPWMQRAVTENLEQQKATQPEQHAAAQGGDPDQRAEGVGDGYTWKDDDEELEILLDVPESTKRKDVKIEFRRQEVRVSKPNTLTLKLFKNVEVDGCSWTIGKPGQLVLTLLKADAAPWPQLLKAKSAASEKRTVGLPEVCNADRKVLGLHDMTSMAALQPAVVHGLIRCGNWCHRPVTRRGCDEGRKSSESDVDLQVSDSPGKEMRRFWRRRQRLETSDGNPAEPTARCPPLTAPDPDDYPSDLSEKVDAVQRLLGQRLDEDAVDRGLEVMASPEPLHYRHRVKFDLQHDGDTVRYVVFDPDSTEWLAVDSYPLASRRINRLMSDLLDLLAHEAKLREKAFQVELISTTRDEALACILYHRRLSLEDDKLQAQQAAAALDAVVVLRAKGQRLAWPARRSFLVQENEIEGKAYPQWLMENSFFQANLHLNREMQSWVAAQTQIEGEARDLLEMYCGNGNFTLPVAGNFRRVLANEIDEPAVRGAEICAKKADVHNIQFRRCRAESLVLESQIRPVGPYDFSTLLVDPPRSGLDDRSRAMVESFENLIYVSCNPRSLARDLEALQSHRIQAACLFDQFPWTDHSEVALRLIRRQKLGVSMPRRSDFMAGGSQAPQADLTYSLSTVQRSTSWRREFRGEAEALKNWLQRVEVPIPAVREMLEPRPLPTAERAISTALKSIEAMAMPFALCSGMRLHLAPDVQLRDRFLFQPFLQFVQMAPATPVSGLFADVQVAYMPFERNWQHLAVDPFFFFLEVGANNHELERDFLEPMLQDRSGFGNAGGFLISFEPLLDKYGFLLAYGAPSMHFANLGLQHRRALVLPYAVSTCDGPTATFHVAPIDGCSSLRAPAIDFKRKNMDETRYTKSWPKWVEENCSALAERRDVPCISLAVVLSEWLAGRPIARMKIDAQGSDLDVVKSAGPYLKQLLFIVMETQGTFEAPLYEGQASCDQVQAEMRALGFILADTRSLPACNRTGALPYPFHEEDIAFVRRELHHLWRDFYHEHPYCQHGIVSAAGACGGPYCMAPEFNMHVNRSGGCADQIQDILAFPSDAIGMVLLWTSANCIRNIEVTMDGMGPRNLRVQVLQGRARGKRQCPSKFDAVQSLHGPIVRVRSGSSDHRVQMLLLPGFLNITSAKLEEALEYFFYVVENSGASNFHLIWPRACVELRADALPHRISTGYRPVNQPSGSTCAMEKRQGLLKSLKGPVRKVQELPLMLREAVRFKFSAGLERHAVTSELLHLSRRLTRLVPLGCANAGLSGARHKRPWACCNVFCKVGGLCCRVSSLEEHSFQVRIERLL</sequence>
<dbReference type="PROSITE" id="PS01230">
    <property type="entry name" value="TRMA_1"/>
    <property type="match status" value="1"/>
</dbReference>
<dbReference type="InterPro" id="IPR011869">
    <property type="entry name" value="TrmA_MeTrfase"/>
</dbReference>
<dbReference type="CDD" id="cd02440">
    <property type="entry name" value="AdoMet_MTases"/>
    <property type="match status" value="1"/>
</dbReference>
<dbReference type="InterPro" id="IPR006342">
    <property type="entry name" value="FkbM_mtfrase"/>
</dbReference>
<dbReference type="EMBL" id="CAJNJA010036807">
    <property type="protein sequence ID" value="CAE7724852.1"/>
    <property type="molecule type" value="Genomic_DNA"/>
</dbReference>
<dbReference type="Gene3D" id="2.60.40.790">
    <property type="match status" value="1"/>
</dbReference>
<keyword evidence="2 5" id="KW-0808">Transferase</keyword>
<keyword evidence="1 5" id="KW-0489">Methyltransferase</keyword>
<dbReference type="GO" id="GO:0032259">
    <property type="term" value="P:methylation"/>
    <property type="evidence" value="ECO:0007669"/>
    <property type="project" value="UniProtKB-KW"/>
</dbReference>
<evidence type="ECO:0000256" key="2">
    <source>
        <dbReference type="ARBA" id="ARBA00022679"/>
    </source>
</evidence>
<keyword evidence="4" id="KW-0819">tRNA processing</keyword>
<dbReference type="PANTHER" id="PTHR47790">
    <property type="entry name" value="TRNA/TMRNA (URACIL-C(5))-METHYLTRANSFERASE"/>
    <property type="match status" value="1"/>
</dbReference>
<dbReference type="PANTHER" id="PTHR47790:SF2">
    <property type="entry name" value="TRNA_TMRNA (URACIL-C(5))-METHYLTRANSFERASE"/>
    <property type="match status" value="1"/>
</dbReference>
<feature type="compositionally biased region" description="Polar residues" evidence="7">
    <location>
        <begin position="209"/>
        <end position="218"/>
    </location>
</feature>
<reference evidence="9" key="1">
    <citation type="submission" date="2021-02" db="EMBL/GenBank/DDBJ databases">
        <authorList>
            <person name="Dougan E. K."/>
            <person name="Rhodes N."/>
            <person name="Thang M."/>
            <person name="Chan C."/>
        </authorList>
    </citation>
    <scope>NUCLEOTIDE SEQUENCE</scope>
</reference>
<feature type="active site" description="Nucleophile" evidence="5">
    <location>
        <position position="747"/>
    </location>
</feature>